<dbReference type="GO" id="GO:0016491">
    <property type="term" value="F:oxidoreductase activity"/>
    <property type="evidence" value="ECO:0007669"/>
    <property type="project" value="InterPro"/>
</dbReference>
<dbReference type="AlphaFoldDB" id="F1YF45"/>
<dbReference type="eggNOG" id="COG2761">
    <property type="taxonomic scope" value="Bacteria"/>
</dbReference>
<dbReference type="Proteomes" id="UP000035065">
    <property type="component" value="Unassembled WGS sequence"/>
</dbReference>
<sequence length="240" mass="26497">MEAHIMQVEIWTDVNCPFCYLGKKRFNDALIEFDHADQVDVVHRSFELDPTAPTGTSGNVIDHLAKKYGRTLEEAEAGERQLGAAANEAGLEYVVTGRDVGNSFDMHRLLHWAKELGQQEQMLDALYAANFADAEPLFGDTERLVRVAVGAGFDEAATREVLADEQRYADEVRADERQAQEFGVNGVPFYVFDRKYAVSGAQPKELFAQALSQAWGERPQPTLLADSDACGPDGCAVPQN</sequence>
<dbReference type="InterPro" id="IPR036249">
    <property type="entry name" value="Thioredoxin-like_sf"/>
</dbReference>
<evidence type="ECO:0000313" key="2">
    <source>
        <dbReference type="EMBL" id="EGD56413.1"/>
    </source>
</evidence>
<dbReference type="Gene3D" id="3.40.30.10">
    <property type="entry name" value="Glutaredoxin"/>
    <property type="match status" value="1"/>
</dbReference>
<feature type="domain" description="DSBA-like thioredoxin" evidence="1">
    <location>
        <begin position="7"/>
        <end position="211"/>
    </location>
</feature>
<dbReference type="Pfam" id="PF01323">
    <property type="entry name" value="DSBA"/>
    <property type="match status" value="1"/>
</dbReference>
<reference evidence="2 3" key="1">
    <citation type="journal article" date="2011" name="J. Bacteriol.">
        <title>Draft Genome Sequence of Gordonia neofelifaecis NRRL B-59395, a Cholesterol-Degrading Actinomycete.</title>
        <authorList>
            <person name="Ge F."/>
            <person name="Li W."/>
            <person name="Chen G."/>
            <person name="Liu Y."/>
            <person name="Zhang G."/>
            <person name="Yong B."/>
            <person name="Wang Q."/>
            <person name="Wang N."/>
            <person name="Huang Z."/>
            <person name="Li W."/>
            <person name="Wang J."/>
            <person name="Wu C."/>
            <person name="Xie Q."/>
            <person name="Liu G."/>
        </authorList>
    </citation>
    <scope>NUCLEOTIDE SEQUENCE [LARGE SCALE GENOMIC DNA]</scope>
    <source>
        <strain evidence="2 3">NRRL B-59395</strain>
    </source>
</reference>
<dbReference type="PANTHER" id="PTHR13887">
    <property type="entry name" value="GLUTATHIONE S-TRANSFERASE KAPPA"/>
    <property type="match status" value="1"/>
</dbReference>
<dbReference type="SUPFAM" id="SSF52833">
    <property type="entry name" value="Thioredoxin-like"/>
    <property type="match status" value="1"/>
</dbReference>
<evidence type="ECO:0000259" key="1">
    <source>
        <dbReference type="Pfam" id="PF01323"/>
    </source>
</evidence>
<accession>F1YF45</accession>
<organism evidence="2 3">
    <name type="scientific">Gordonia neofelifaecis NRRL B-59395</name>
    <dbReference type="NCBI Taxonomy" id="644548"/>
    <lineage>
        <taxon>Bacteria</taxon>
        <taxon>Bacillati</taxon>
        <taxon>Actinomycetota</taxon>
        <taxon>Actinomycetes</taxon>
        <taxon>Mycobacteriales</taxon>
        <taxon>Gordoniaceae</taxon>
        <taxon>Gordonia</taxon>
    </lineage>
</organism>
<name>F1YF45_9ACTN</name>
<dbReference type="CDD" id="cd03024">
    <property type="entry name" value="DsbA_FrnE"/>
    <property type="match status" value="1"/>
</dbReference>
<dbReference type="STRING" id="644548.SCNU_02632"/>
<dbReference type="InterPro" id="IPR001853">
    <property type="entry name" value="DSBA-like_thioredoxin_dom"/>
</dbReference>
<dbReference type="EMBL" id="AEUD01000002">
    <property type="protein sequence ID" value="EGD56413.1"/>
    <property type="molecule type" value="Genomic_DNA"/>
</dbReference>
<proteinExistence type="predicted"/>
<comment type="caution">
    <text evidence="2">The sequence shown here is derived from an EMBL/GenBank/DDBJ whole genome shotgun (WGS) entry which is preliminary data.</text>
</comment>
<gene>
    <name evidence="2" type="ORF">SCNU_02632</name>
</gene>
<keyword evidence="3" id="KW-1185">Reference proteome</keyword>
<dbReference type="PANTHER" id="PTHR13887:SF41">
    <property type="entry name" value="THIOREDOXIN SUPERFAMILY PROTEIN"/>
    <property type="match status" value="1"/>
</dbReference>
<evidence type="ECO:0000313" key="3">
    <source>
        <dbReference type="Proteomes" id="UP000035065"/>
    </source>
</evidence>
<protein>
    <submittedName>
        <fullName evidence="2">DSBA oxidoreductase</fullName>
    </submittedName>
</protein>